<organism evidence="7 8">
    <name type="scientific">Zea mays</name>
    <name type="common">Maize</name>
    <dbReference type="NCBI Taxonomy" id="4577"/>
    <lineage>
        <taxon>Eukaryota</taxon>
        <taxon>Viridiplantae</taxon>
        <taxon>Streptophyta</taxon>
        <taxon>Embryophyta</taxon>
        <taxon>Tracheophyta</taxon>
        <taxon>Spermatophyta</taxon>
        <taxon>Magnoliopsida</taxon>
        <taxon>Liliopsida</taxon>
        <taxon>Poales</taxon>
        <taxon>Poaceae</taxon>
        <taxon>PACMAD clade</taxon>
        <taxon>Panicoideae</taxon>
        <taxon>Andropogonodae</taxon>
        <taxon>Andropogoneae</taxon>
        <taxon>Tripsacinae</taxon>
        <taxon>Zea</taxon>
    </lineage>
</organism>
<keyword evidence="4 6" id="KW-0732">Signal</keyword>
<dbReference type="FunCoup" id="A0A804NXN3">
    <property type="interactions" value="735"/>
</dbReference>
<keyword evidence="6" id="KW-0217">Developmental protein</keyword>
<evidence type="ECO:0000256" key="3">
    <source>
        <dbReference type="ARBA" id="ARBA00022525"/>
    </source>
</evidence>
<evidence type="ECO:0000313" key="7">
    <source>
        <dbReference type="EnsemblPlants" id="Zm00001eb194040_P001"/>
    </source>
</evidence>
<reference evidence="8" key="1">
    <citation type="journal article" date="2009" name="Science">
        <title>The B73 maize genome: complexity, diversity, and dynamics.</title>
        <authorList>
            <person name="Schnable P.S."/>
            <person name="Ware D."/>
            <person name="Fulton R.S."/>
            <person name="Stein J.C."/>
            <person name="Wei F."/>
            <person name="Pasternak S."/>
            <person name="Liang C."/>
            <person name="Zhang J."/>
            <person name="Fulton L."/>
            <person name="Graves T.A."/>
            <person name="Minx P."/>
            <person name="Reily A.D."/>
            <person name="Courtney L."/>
            <person name="Kruchowski S.S."/>
            <person name="Tomlinson C."/>
            <person name="Strong C."/>
            <person name="Delehaunty K."/>
            <person name="Fronick C."/>
            <person name="Courtney B."/>
            <person name="Rock S.M."/>
            <person name="Belter E."/>
            <person name="Du F."/>
            <person name="Kim K."/>
            <person name="Abbott R.M."/>
            <person name="Cotton M."/>
            <person name="Levy A."/>
            <person name="Marchetto P."/>
            <person name="Ochoa K."/>
            <person name="Jackson S.M."/>
            <person name="Gillam B."/>
            <person name="Chen W."/>
            <person name="Yan L."/>
            <person name="Higginbotham J."/>
            <person name="Cardenas M."/>
            <person name="Waligorski J."/>
            <person name="Applebaum E."/>
            <person name="Phelps L."/>
            <person name="Falcone J."/>
            <person name="Kanchi K."/>
            <person name="Thane T."/>
            <person name="Scimone A."/>
            <person name="Thane N."/>
            <person name="Henke J."/>
            <person name="Wang T."/>
            <person name="Ruppert J."/>
            <person name="Shah N."/>
            <person name="Rotter K."/>
            <person name="Hodges J."/>
            <person name="Ingenthron E."/>
            <person name="Cordes M."/>
            <person name="Kohlberg S."/>
            <person name="Sgro J."/>
            <person name="Delgado B."/>
            <person name="Mead K."/>
            <person name="Chinwalla A."/>
            <person name="Leonard S."/>
            <person name="Crouse K."/>
            <person name="Collura K."/>
            <person name="Kudrna D."/>
            <person name="Currie J."/>
            <person name="He R."/>
            <person name="Angelova A."/>
            <person name="Rajasekar S."/>
            <person name="Mueller T."/>
            <person name="Lomeli R."/>
            <person name="Scara G."/>
            <person name="Ko A."/>
            <person name="Delaney K."/>
            <person name="Wissotski M."/>
            <person name="Lopez G."/>
            <person name="Campos D."/>
            <person name="Braidotti M."/>
            <person name="Ashley E."/>
            <person name="Golser W."/>
            <person name="Kim H."/>
            <person name="Lee S."/>
            <person name="Lin J."/>
            <person name="Dujmic Z."/>
            <person name="Kim W."/>
            <person name="Talag J."/>
            <person name="Zuccolo A."/>
            <person name="Fan C."/>
            <person name="Sebastian A."/>
            <person name="Kramer M."/>
            <person name="Spiegel L."/>
            <person name="Nascimento L."/>
            <person name="Zutavern T."/>
            <person name="Miller B."/>
            <person name="Ambroise C."/>
            <person name="Muller S."/>
            <person name="Spooner W."/>
            <person name="Narechania A."/>
            <person name="Ren L."/>
            <person name="Wei S."/>
            <person name="Kumari S."/>
            <person name="Faga B."/>
            <person name="Levy M.J."/>
            <person name="McMahan L."/>
            <person name="Van Buren P."/>
            <person name="Vaughn M.W."/>
            <person name="Ying K."/>
            <person name="Yeh C.-T."/>
            <person name="Emrich S.J."/>
            <person name="Jia Y."/>
            <person name="Kalyanaraman A."/>
            <person name="Hsia A.-P."/>
            <person name="Barbazuk W.B."/>
            <person name="Baucom R.S."/>
            <person name="Brutnell T.P."/>
            <person name="Carpita N.C."/>
            <person name="Chaparro C."/>
            <person name="Chia J.-M."/>
            <person name="Deragon J.-M."/>
            <person name="Estill J.C."/>
            <person name="Fu Y."/>
            <person name="Jeddeloh J.A."/>
            <person name="Han Y."/>
            <person name="Lee H."/>
            <person name="Li P."/>
            <person name="Lisch D.R."/>
            <person name="Liu S."/>
            <person name="Liu Z."/>
            <person name="Nagel D.H."/>
            <person name="McCann M.C."/>
            <person name="SanMiguel P."/>
            <person name="Myers A.M."/>
            <person name="Nettleton D."/>
            <person name="Nguyen J."/>
            <person name="Penning B.W."/>
            <person name="Ponnala L."/>
            <person name="Schneider K.L."/>
            <person name="Schwartz D.C."/>
            <person name="Sharma A."/>
            <person name="Soderlund C."/>
            <person name="Springer N.M."/>
            <person name="Sun Q."/>
            <person name="Wang H."/>
            <person name="Waterman M."/>
            <person name="Westerman R."/>
            <person name="Wolfgruber T.K."/>
            <person name="Yang L."/>
            <person name="Yu Y."/>
            <person name="Zhang L."/>
            <person name="Zhou S."/>
            <person name="Zhu Q."/>
            <person name="Bennetzen J.L."/>
            <person name="Dawe R.K."/>
            <person name="Jiang J."/>
            <person name="Jiang N."/>
            <person name="Presting G.G."/>
            <person name="Wessler S.R."/>
            <person name="Aluru S."/>
            <person name="Martienssen R.A."/>
            <person name="Clifton S.W."/>
            <person name="McCombie W.R."/>
            <person name="Wing R.A."/>
            <person name="Wilson R.K."/>
        </authorList>
    </citation>
    <scope>NUCLEOTIDE SEQUENCE [LARGE SCALE GENOMIC DNA]</scope>
    <source>
        <strain evidence="8">cv. B73</strain>
    </source>
</reference>
<evidence type="ECO:0000256" key="4">
    <source>
        <dbReference type="ARBA" id="ARBA00022729"/>
    </source>
</evidence>
<proteinExistence type="inferred from homology"/>
<evidence type="ECO:0000256" key="1">
    <source>
        <dbReference type="ARBA" id="ARBA00004613"/>
    </source>
</evidence>
<evidence type="ECO:0000256" key="2">
    <source>
        <dbReference type="ARBA" id="ARBA00008127"/>
    </source>
</evidence>
<dbReference type="InParanoid" id="A0A804NXN3"/>
<dbReference type="EnsemblPlants" id="Zm00001eb194040_T001">
    <property type="protein sequence ID" value="Zm00001eb194040_P001"/>
    <property type="gene ID" value="Zm00001eb194040"/>
</dbReference>
<dbReference type="InterPro" id="IPR039455">
    <property type="entry name" value="EPFL"/>
</dbReference>
<dbReference type="PANTHER" id="PTHR33109:SF3">
    <property type="entry name" value="EPIDERMAL PATTERNING FACTOR-LIKE PROTEIN"/>
    <property type="match status" value="1"/>
</dbReference>
<comment type="function">
    <text evidence="6">Controls stomatal patterning.</text>
</comment>
<comment type="similarity">
    <text evidence="2 6">Belongs to the plant cysteine rich small secretory peptide family. Epidermal patterning factor subfamily.</text>
</comment>
<evidence type="ECO:0000256" key="6">
    <source>
        <dbReference type="RuleBase" id="RU367102"/>
    </source>
</evidence>
<name>A0A804NXN3_MAIZE</name>
<dbReference type="GO" id="GO:0005576">
    <property type="term" value="C:extracellular region"/>
    <property type="evidence" value="ECO:0007669"/>
    <property type="project" value="UniProtKB-SubCell"/>
</dbReference>
<evidence type="ECO:0000256" key="5">
    <source>
        <dbReference type="ARBA" id="ARBA00023157"/>
    </source>
</evidence>
<reference evidence="7" key="3">
    <citation type="submission" date="2021-05" db="UniProtKB">
        <authorList>
            <consortium name="EnsemblPlants"/>
        </authorList>
    </citation>
    <scope>IDENTIFICATION</scope>
    <source>
        <strain evidence="7">cv. B73</strain>
    </source>
</reference>
<feature type="chain" id="PRO_5033106030" description="Epidermal patterning factor-like protein" evidence="6">
    <location>
        <begin position="26"/>
        <end position="157"/>
    </location>
</feature>
<protein>
    <recommendedName>
        <fullName evidence="6">Epidermal patterning factor-like protein</fullName>
    </recommendedName>
</protein>
<comment type="subcellular location">
    <subcellularLocation>
        <location evidence="1 6">Secreted</location>
    </subcellularLocation>
</comment>
<dbReference type="PANTHER" id="PTHR33109">
    <property type="entry name" value="EPIDERMAL PATTERNING FACTOR-LIKE PROTEIN 4"/>
    <property type="match status" value="1"/>
</dbReference>
<keyword evidence="8" id="KW-1185">Reference proteome</keyword>
<sequence>MAVISPRRALVAAVSLCLLLGAATSIRTATFSPSQVRDHRHPTRRRFRVSLLMTPDPVPRKCVSDSSETDSALRFCEAQENLAEDKSRLGSTPPICRNRCSACNPCMPVQVTTAPAGLGRAARVTDADADAVAGFSRYSDYKPLGWKCGCDGRLYDP</sequence>
<dbReference type="GO" id="GO:0010052">
    <property type="term" value="P:guard cell differentiation"/>
    <property type="evidence" value="ECO:0007669"/>
    <property type="project" value="UniProtKB-UniRule"/>
</dbReference>
<accession>A0A804NXN3</accession>
<dbReference type="AlphaFoldDB" id="A0A804NXN3"/>
<evidence type="ECO:0000313" key="8">
    <source>
        <dbReference type="Proteomes" id="UP000007305"/>
    </source>
</evidence>
<keyword evidence="5" id="KW-1015">Disulfide bond</keyword>
<dbReference type="Gramene" id="Zm00001eb194040_T001">
    <property type="protein sequence ID" value="Zm00001eb194040_P001"/>
    <property type="gene ID" value="Zm00001eb194040"/>
</dbReference>
<reference evidence="7" key="2">
    <citation type="submission" date="2019-07" db="EMBL/GenBank/DDBJ databases">
        <authorList>
            <person name="Seetharam A."/>
            <person name="Woodhouse M."/>
            <person name="Cannon E."/>
        </authorList>
    </citation>
    <scope>NUCLEOTIDE SEQUENCE [LARGE SCALE GENOMIC DNA]</scope>
    <source>
        <strain evidence="7">cv. B73</strain>
    </source>
</reference>
<dbReference type="Pfam" id="PF17181">
    <property type="entry name" value="EPF"/>
    <property type="match status" value="1"/>
</dbReference>
<keyword evidence="3 6" id="KW-0964">Secreted</keyword>
<feature type="signal peptide" evidence="6">
    <location>
        <begin position="1"/>
        <end position="25"/>
    </location>
</feature>
<dbReference type="Proteomes" id="UP000007305">
    <property type="component" value="Chromosome 4"/>
</dbReference>